<organism evidence="1 2">
    <name type="scientific">Pseudozyma antarctica</name>
    <name type="common">Yeast</name>
    <name type="synonym">Candida antarctica</name>
    <dbReference type="NCBI Taxonomy" id="84753"/>
    <lineage>
        <taxon>Eukaryota</taxon>
        <taxon>Fungi</taxon>
        <taxon>Dikarya</taxon>
        <taxon>Basidiomycota</taxon>
        <taxon>Ustilaginomycotina</taxon>
        <taxon>Ustilaginomycetes</taxon>
        <taxon>Ustilaginales</taxon>
        <taxon>Ustilaginaceae</taxon>
        <taxon>Moesziomyces</taxon>
    </lineage>
</organism>
<reference evidence="1" key="1">
    <citation type="submission" date="2018-03" db="EMBL/GenBank/DDBJ databases">
        <authorList>
            <person name="Guldener U."/>
        </authorList>
    </citation>
    <scope>NUCLEOTIDE SEQUENCE [LARGE SCALE GENOMIC DNA]</scope>
    <source>
        <strain evidence="1">ATCC34888</strain>
    </source>
</reference>
<dbReference type="AlphaFoldDB" id="A0A5C3FY63"/>
<proteinExistence type="predicted"/>
<dbReference type="OrthoDB" id="10657688at2759"/>
<gene>
    <name evidence="1" type="ORF">PSANT_06851</name>
</gene>
<sequence>MALGLPCLANSLASASLSLSLLTKSIRVPLRLTCLRRLRPVQRFARSAPPLSVPLGDARMASIPPWRHARLGAPAATRFHLPGVALVSARLRDAAFFAFRASESTPLATATLPSSTLLIAALQINAASIRAPPRPPSFSTAPRRGHVAASLSTNVPAFLSQPFSLPAIELPCRPTLTTPCFRVILLNDPLCFIS</sequence>
<name>A0A5C3FY63_PSEA2</name>
<comment type="caution">
    <text evidence="1">The sequence shown here is derived from an EMBL/GenBank/DDBJ whole genome shotgun (WGS) entry which is preliminary data.</text>
</comment>
<dbReference type="Proteomes" id="UP000325008">
    <property type="component" value="Unassembled WGS sequence"/>
</dbReference>
<dbReference type="EMBL" id="OOIQ01000024">
    <property type="protein sequence ID" value="SPO49160.1"/>
    <property type="molecule type" value="Genomic_DNA"/>
</dbReference>
<accession>A0A5C3FY63</accession>
<evidence type="ECO:0000313" key="2">
    <source>
        <dbReference type="Proteomes" id="UP000325008"/>
    </source>
</evidence>
<evidence type="ECO:0000313" key="1">
    <source>
        <dbReference type="EMBL" id="SPO49160.1"/>
    </source>
</evidence>
<protein>
    <submittedName>
        <fullName evidence="1">Uncharacterized protein</fullName>
    </submittedName>
</protein>
<keyword evidence="2" id="KW-1185">Reference proteome</keyword>